<reference evidence="3 4" key="1">
    <citation type="submission" date="2015-12" db="EMBL/GenBank/DDBJ databases">
        <title>Draft genome sequence of Streptomyces silvensis ATCC 53525, a producer of novel hormone antagonists.</title>
        <authorList>
            <person name="Johnston C.W."/>
            <person name="Li Y."/>
            <person name="Magarvey N.A."/>
        </authorList>
    </citation>
    <scope>NUCLEOTIDE SEQUENCE [LARGE SCALE GENOMIC DNA]</scope>
    <source>
        <strain evidence="3 4">ATCC 53525</strain>
    </source>
</reference>
<proteinExistence type="predicted"/>
<dbReference type="InterPro" id="IPR052189">
    <property type="entry name" value="L-asp_N-monooxygenase_NS-form"/>
</dbReference>
<organism evidence="3 4">
    <name type="scientific">Streptomyces silvensis</name>
    <dbReference type="NCBI Taxonomy" id="1765722"/>
    <lineage>
        <taxon>Bacteria</taxon>
        <taxon>Bacillati</taxon>
        <taxon>Actinomycetota</taxon>
        <taxon>Actinomycetes</taxon>
        <taxon>Kitasatosporales</taxon>
        <taxon>Streptomycetaceae</taxon>
        <taxon>Streptomyces</taxon>
    </lineage>
</organism>
<dbReference type="OrthoDB" id="3653265at2"/>
<feature type="compositionally biased region" description="Gly residues" evidence="1">
    <location>
        <begin position="108"/>
        <end position="137"/>
    </location>
</feature>
<evidence type="ECO:0000259" key="2">
    <source>
        <dbReference type="Pfam" id="PF13454"/>
    </source>
</evidence>
<comment type="caution">
    <text evidence="3">The sequence shown here is derived from an EMBL/GenBank/DDBJ whole genome shotgun (WGS) entry which is preliminary data.</text>
</comment>
<evidence type="ECO:0000256" key="1">
    <source>
        <dbReference type="SAM" id="MobiDB-lite"/>
    </source>
</evidence>
<evidence type="ECO:0000313" key="4">
    <source>
        <dbReference type="Proteomes" id="UP000054804"/>
    </source>
</evidence>
<accession>A0A0W7XBU7</accession>
<dbReference type="PANTHER" id="PTHR40254">
    <property type="entry name" value="BLR0577 PROTEIN"/>
    <property type="match status" value="1"/>
</dbReference>
<dbReference type="SUPFAM" id="SSF51905">
    <property type="entry name" value="FAD/NAD(P)-binding domain"/>
    <property type="match status" value="1"/>
</dbReference>
<sequence length="715" mass="76081">MSSGWSSRSVEICIVGGGPRGLSVLERLCANERHAPTRASVVVHIVDPAAPGAGGVWRIDQSRHLLMNTVASQVTVFTDRSARIEGPIEPGPSLYEWARELALLGAEGGGAEGGGADSGGADSGGAESGGAESGGADSGRVEEWALAEARSLGPDSYPTRAFYGHYLHDCFRRVVDSAPAHVRVRVHPSRAVAMADTHGIAGGPQGVRLADGTRLHDLDAIVLTQGHVPTRLTPRQERTAALARIHYLTYLTPANPADVDLDAIGPGEPVLVRGLGLNFFDYMALFTHGRGGVFVRADDGGLRYRPSGREPRIFASSRRGVPYHARGENQKGAHGRHLPRLLTAEYIAGLRARSASGERLRFTTDLWPLIRRETESVYYATLLTSLGRAADAGPFTDRYLALGRSGDAGLSGAAALPGEEAPSAGAATDALLDAYGIAPEDRWDWERVATPLARARFADRAEFRTWLRAHLVRDVAAARAGNVDGPLKAALDVLRDLRNEIRVAVDHGGLEGTSHRDDLEGWYTPLNAFLSIGPPASRIEEMIALIDAGVLELTGPGTEIRFDAADPSFVAESSTVPGPPVRARALIEARLPEPDLRRTEDPLLRHLLATEQAAPYRVPGDCGTSYETGGLAVSERPYHLLDSRGRSHPRRFAFGVPTESVHWVTAAGIRPGVDSVTLGDSDAVARAALGLPPATRVPGEVRPAAADTDLLGVIV</sequence>
<feature type="region of interest" description="Disordered" evidence="1">
    <location>
        <begin position="108"/>
        <end position="139"/>
    </location>
</feature>
<dbReference type="InterPro" id="IPR036188">
    <property type="entry name" value="FAD/NAD-bd_sf"/>
</dbReference>
<protein>
    <submittedName>
        <fullName evidence="3">FAD-binding protein</fullName>
    </submittedName>
</protein>
<dbReference type="InterPro" id="IPR038732">
    <property type="entry name" value="HpyO/CreE_NAD-binding"/>
</dbReference>
<dbReference type="RefSeq" id="WP_058845492.1">
    <property type="nucleotide sequence ID" value="NZ_LOCL01000010.1"/>
</dbReference>
<dbReference type="STRING" id="1765722.AT728_38930"/>
<evidence type="ECO:0000313" key="3">
    <source>
        <dbReference type="EMBL" id="KUF20454.1"/>
    </source>
</evidence>
<dbReference type="AlphaFoldDB" id="A0A0W7XBU7"/>
<dbReference type="PANTHER" id="PTHR40254:SF1">
    <property type="entry name" value="BLR0577 PROTEIN"/>
    <property type="match status" value="1"/>
</dbReference>
<gene>
    <name evidence="3" type="ORF">AT728_38930</name>
</gene>
<dbReference type="EMBL" id="LOCL01000010">
    <property type="protein sequence ID" value="KUF20454.1"/>
    <property type="molecule type" value="Genomic_DNA"/>
</dbReference>
<dbReference type="Pfam" id="PF13454">
    <property type="entry name" value="NAD_binding_9"/>
    <property type="match status" value="1"/>
</dbReference>
<keyword evidence="4" id="KW-1185">Reference proteome</keyword>
<feature type="domain" description="FAD-dependent urate hydroxylase HpyO/Asp monooxygenase CreE-like FAD/NAD(P)-binding" evidence="2">
    <location>
        <begin position="14"/>
        <end position="227"/>
    </location>
</feature>
<dbReference type="Proteomes" id="UP000054804">
    <property type="component" value="Unassembled WGS sequence"/>
</dbReference>
<name>A0A0W7XBU7_9ACTN</name>